<sequence length="105" mass="12291">MKFKSVENKANPFSLDHYTDEQKAVFKKQDETRKRAEKFFKAMYDQSTAWVIVANVMVAYHNIYTDWAKTFEQAWNALGYEITTDIVYRAVNGLPAKSRKEEVKA</sequence>
<organism evidence="1 2">
    <name type="scientific">Streptococcus gallolyticus</name>
    <dbReference type="NCBI Taxonomy" id="315405"/>
    <lineage>
        <taxon>Bacteria</taxon>
        <taxon>Bacillati</taxon>
        <taxon>Bacillota</taxon>
        <taxon>Bacilli</taxon>
        <taxon>Lactobacillales</taxon>
        <taxon>Streptococcaceae</taxon>
        <taxon>Streptococcus</taxon>
    </lineage>
</organism>
<evidence type="ECO:0000313" key="2">
    <source>
        <dbReference type="Proteomes" id="UP000070198"/>
    </source>
</evidence>
<dbReference type="Proteomes" id="UP000070198">
    <property type="component" value="Unassembled WGS sequence"/>
</dbReference>
<accession>A0A139MVG0</accession>
<evidence type="ECO:0008006" key="3">
    <source>
        <dbReference type="Google" id="ProtNLM"/>
    </source>
</evidence>
<dbReference type="PATRIC" id="fig|315405.11.peg.1468"/>
<protein>
    <recommendedName>
        <fullName evidence="3">Phage protein</fullName>
    </recommendedName>
</protein>
<proteinExistence type="predicted"/>
<comment type="caution">
    <text evidence="1">The sequence shown here is derived from an EMBL/GenBank/DDBJ whole genome shotgun (WGS) entry which is preliminary data.</text>
</comment>
<dbReference type="EMBL" id="LQOF01000286">
    <property type="protein sequence ID" value="KXT67740.1"/>
    <property type="molecule type" value="Genomic_DNA"/>
</dbReference>
<dbReference type="AlphaFoldDB" id="A0A139MVG0"/>
<evidence type="ECO:0000313" key="1">
    <source>
        <dbReference type="EMBL" id="KXT67740.1"/>
    </source>
</evidence>
<gene>
    <name evidence="1" type="ORF">SGADD02_01226</name>
</gene>
<reference evidence="1 2" key="1">
    <citation type="submission" date="2016-01" db="EMBL/GenBank/DDBJ databases">
        <title>Highly variable Streptococcus oralis are common among viridans streptococci isolated from primates.</title>
        <authorList>
            <person name="Denapaite D."/>
            <person name="Rieger M."/>
            <person name="Koendgen S."/>
            <person name="Brueckner R."/>
            <person name="Ochigava I."/>
            <person name="Kappeler P."/>
            <person name="Maetz-Rensing K."/>
            <person name="Leendertz F."/>
            <person name="Hakenbeck R."/>
        </authorList>
    </citation>
    <scope>NUCLEOTIDE SEQUENCE [LARGE SCALE GENOMIC DNA]</scope>
    <source>
        <strain evidence="1 2">DD02</strain>
    </source>
</reference>
<name>A0A139MVG0_9STRE</name>